<feature type="domain" description="Beta-ketoacyl-[acyl-carrier-protein] synthase III N-terminal" evidence="5">
    <location>
        <begin position="123"/>
        <end position="205"/>
    </location>
</feature>
<dbReference type="PANTHER" id="PTHR34069">
    <property type="entry name" value="3-OXOACYL-[ACYL-CARRIER-PROTEIN] SYNTHASE 3"/>
    <property type="match status" value="1"/>
</dbReference>
<keyword evidence="3" id="KW-0012">Acyltransferase</keyword>
<dbReference type="CDD" id="cd00830">
    <property type="entry name" value="KAS_III"/>
    <property type="match status" value="1"/>
</dbReference>
<dbReference type="Proteomes" id="UP001180531">
    <property type="component" value="Unassembled WGS sequence"/>
</dbReference>
<evidence type="ECO:0000256" key="3">
    <source>
        <dbReference type="ARBA" id="ARBA00023315"/>
    </source>
</evidence>
<evidence type="ECO:0000313" key="7">
    <source>
        <dbReference type="Proteomes" id="UP001180531"/>
    </source>
</evidence>
<evidence type="ECO:0000259" key="4">
    <source>
        <dbReference type="Pfam" id="PF08541"/>
    </source>
</evidence>
<name>A0ABU2SHF8_9ACTN</name>
<dbReference type="InterPro" id="IPR013747">
    <property type="entry name" value="ACP_syn_III_C"/>
</dbReference>
<sequence>MCENSKTVCRPRGGAGITATGSYLPERTLTSERLQEEVARAAGLPLPRGLFRRTTGIVTRRVAADGEYSSTLALGAARRALRSAGLHPLDIDLLIYASATRDVAEPATAHIVQAALGSTAHALDVSNACNSFLNGIDTARAMILAGRARRALVVTGETPSRAIRRAPAGPEQFRDGFAGYTFGDAGAAVVIEPVDRGGILDVGTETHSEHWSVGGIFGGGSRHPRSEEHTYFHGDGRELREVFEKSGTAVLDRVRHRTGLDWDDYRHVLVHQVTLPYLERFVELSGVPRDKLVLTVPELGNIASATLGVQLDRIHGALAPGDRVLFVGLGGGISVMTMVWEKSEAAA</sequence>
<evidence type="ECO:0000256" key="2">
    <source>
        <dbReference type="ARBA" id="ARBA00022679"/>
    </source>
</evidence>
<feature type="domain" description="Beta-ketoacyl-[acyl-carrier-protein] synthase III C-terminal" evidence="4">
    <location>
        <begin position="257"/>
        <end position="341"/>
    </location>
</feature>
<dbReference type="InterPro" id="IPR013751">
    <property type="entry name" value="ACP_syn_III_N"/>
</dbReference>
<comment type="caution">
    <text evidence="6">The sequence shown here is derived from an EMBL/GenBank/DDBJ whole genome shotgun (WGS) entry which is preliminary data.</text>
</comment>
<dbReference type="SUPFAM" id="SSF53901">
    <property type="entry name" value="Thiolase-like"/>
    <property type="match status" value="1"/>
</dbReference>
<organism evidence="6 7">
    <name type="scientific">Streptomyces hesseae</name>
    <dbReference type="NCBI Taxonomy" id="3075519"/>
    <lineage>
        <taxon>Bacteria</taxon>
        <taxon>Bacillati</taxon>
        <taxon>Actinomycetota</taxon>
        <taxon>Actinomycetes</taxon>
        <taxon>Kitasatosporales</taxon>
        <taxon>Streptomycetaceae</taxon>
        <taxon>Streptomyces</taxon>
    </lineage>
</organism>
<reference evidence="6" key="1">
    <citation type="submission" date="2024-05" db="EMBL/GenBank/DDBJ databases">
        <title>30 novel species of actinomycetes from the DSMZ collection.</title>
        <authorList>
            <person name="Nouioui I."/>
        </authorList>
    </citation>
    <scope>NUCLEOTIDE SEQUENCE</scope>
    <source>
        <strain evidence="6">DSM 40473</strain>
    </source>
</reference>
<proteinExistence type="predicted"/>
<keyword evidence="1" id="KW-0963">Cytoplasm</keyword>
<protein>
    <submittedName>
        <fullName evidence="6">Ketoacyl-ACP synthase III</fullName>
    </submittedName>
</protein>
<dbReference type="RefSeq" id="WP_311608169.1">
    <property type="nucleotide sequence ID" value="NZ_JAVRFI010000002.1"/>
</dbReference>
<dbReference type="Pfam" id="PF08541">
    <property type="entry name" value="ACP_syn_III_C"/>
    <property type="match status" value="1"/>
</dbReference>
<dbReference type="Gene3D" id="3.40.47.10">
    <property type="match status" value="2"/>
</dbReference>
<evidence type="ECO:0000259" key="5">
    <source>
        <dbReference type="Pfam" id="PF08545"/>
    </source>
</evidence>
<gene>
    <name evidence="6" type="ORF">RM609_04870</name>
</gene>
<keyword evidence="7" id="KW-1185">Reference proteome</keyword>
<dbReference type="InterPro" id="IPR016039">
    <property type="entry name" value="Thiolase-like"/>
</dbReference>
<accession>A0ABU2SHF8</accession>
<evidence type="ECO:0000256" key="1">
    <source>
        <dbReference type="ARBA" id="ARBA00022490"/>
    </source>
</evidence>
<dbReference type="EMBL" id="JAVRFI010000002">
    <property type="protein sequence ID" value="MDT0448416.1"/>
    <property type="molecule type" value="Genomic_DNA"/>
</dbReference>
<dbReference type="Pfam" id="PF08545">
    <property type="entry name" value="ACP_syn_III"/>
    <property type="match status" value="1"/>
</dbReference>
<keyword evidence="2" id="KW-0808">Transferase</keyword>
<evidence type="ECO:0000313" key="6">
    <source>
        <dbReference type="EMBL" id="MDT0448416.1"/>
    </source>
</evidence>
<dbReference type="PANTHER" id="PTHR34069:SF3">
    <property type="entry name" value="ACYL-COA:ACYL-COA ALKYLTRANSFERASE"/>
    <property type="match status" value="1"/>
</dbReference>